<organism evidence="1 2">
    <name type="scientific">Actinomadura miaoliensis</name>
    <dbReference type="NCBI Taxonomy" id="430685"/>
    <lineage>
        <taxon>Bacteria</taxon>
        <taxon>Bacillati</taxon>
        <taxon>Actinomycetota</taxon>
        <taxon>Actinomycetes</taxon>
        <taxon>Streptosporangiales</taxon>
        <taxon>Thermomonosporaceae</taxon>
        <taxon>Actinomadura</taxon>
    </lineage>
</organism>
<evidence type="ECO:0000313" key="2">
    <source>
        <dbReference type="Proteomes" id="UP001500683"/>
    </source>
</evidence>
<keyword evidence="2" id="KW-1185">Reference proteome</keyword>
<accession>A0ABP7UVK6</accession>
<gene>
    <name evidence="1" type="ORF">GCM10022214_00440</name>
</gene>
<dbReference type="EMBL" id="BAAAZG010000001">
    <property type="protein sequence ID" value="GAA4053808.1"/>
    <property type="molecule type" value="Genomic_DNA"/>
</dbReference>
<evidence type="ECO:0008006" key="3">
    <source>
        <dbReference type="Google" id="ProtNLM"/>
    </source>
</evidence>
<comment type="caution">
    <text evidence="1">The sequence shown here is derived from an EMBL/GenBank/DDBJ whole genome shotgun (WGS) entry which is preliminary data.</text>
</comment>
<dbReference type="SUPFAM" id="SSF51735">
    <property type="entry name" value="NAD(P)-binding Rossmann-fold domains"/>
    <property type="match status" value="1"/>
</dbReference>
<reference evidence="2" key="1">
    <citation type="journal article" date="2019" name="Int. J. Syst. Evol. Microbiol.">
        <title>The Global Catalogue of Microorganisms (GCM) 10K type strain sequencing project: providing services to taxonomists for standard genome sequencing and annotation.</title>
        <authorList>
            <consortium name="The Broad Institute Genomics Platform"/>
            <consortium name="The Broad Institute Genome Sequencing Center for Infectious Disease"/>
            <person name="Wu L."/>
            <person name="Ma J."/>
        </authorList>
    </citation>
    <scope>NUCLEOTIDE SEQUENCE [LARGE SCALE GENOMIC DNA]</scope>
    <source>
        <strain evidence="2">JCM 16702</strain>
    </source>
</reference>
<protein>
    <recommendedName>
        <fullName evidence="3">SDR family NAD(P)-dependent oxidoreductase</fullName>
    </recommendedName>
</protein>
<dbReference type="InterPro" id="IPR036291">
    <property type="entry name" value="NAD(P)-bd_dom_sf"/>
</dbReference>
<sequence>MHIAELLYLEQLAAAEASEFLFLPVTAGPGGHRLHGASGGDPMSGRFEGRTALVTGASSGIGPAPPGIWRTKARVCSSWRATRTGRRPVRI</sequence>
<proteinExistence type="predicted"/>
<name>A0ABP7UVK6_9ACTN</name>
<evidence type="ECO:0000313" key="1">
    <source>
        <dbReference type="EMBL" id="GAA4053808.1"/>
    </source>
</evidence>
<dbReference type="Proteomes" id="UP001500683">
    <property type="component" value="Unassembled WGS sequence"/>
</dbReference>